<gene>
    <name evidence="2" type="ORF">DSOL_3329</name>
</gene>
<dbReference type="AlphaFoldDB" id="A0A1Q8QRK6"/>
<dbReference type="OrthoDB" id="1799395at2"/>
<dbReference type="EMBL" id="MLBF01000028">
    <property type="protein sequence ID" value="OLN29989.1"/>
    <property type="molecule type" value="Genomic_DNA"/>
</dbReference>
<protein>
    <submittedName>
        <fullName evidence="2">Uncharacterized protein</fullName>
    </submittedName>
</protein>
<keyword evidence="3" id="KW-1185">Reference proteome</keyword>
<evidence type="ECO:0000256" key="1">
    <source>
        <dbReference type="SAM" id="Phobius"/>
    </source>
</evidence>
<dbReference type="STRING" id="1888891.DSOL_3329"/>
<evidence type="ECO:0000313" key="2">
    <source>
        <dbReference type="EMBL" id="OLN29989.1"/>
    </source>
</evidence>
<organism evidence="2 3">
    <name type="scientific">Desulfosporosinus metallidurans</name>
    <dbReference type="NCBI Taxonomy" id="1888891"/>
    <lineage>
        <taxon>Bacteria</taxon>
        <taxon>Bacillati</taxon>
        <taxon>Bacillota</taxon>
        <taxon>Clostridia</taxon>
        <taxon>Eubacteriales</taxon>
        <taxon>Desulfitobacteriaceae</taxon>
        <taxon>Desulfosporosinus</taxon>
    </lineage>
</organism>
<dbReference type="Proteomes" id="UP000186102">
    <property type="component" value="Unassembled WGS sequence"/>
</dbReference>
<keyword evidence="1" id="KW-0472">Membrane</keyword>
<proteinExistence type="predicted"/>
<keyword evidence="1" id="KW-1133">Transmembrane helix</keyword>
<evidence type="ECO:0000313" key="3">
    <source>
        <dbReference type="Proteomes" id="UP000186102"/>
    </source>
</evidence>
<comment type="caution">
    <text evidence="2">The sequence shown here is derived from an EMBL/GenBank/DDBJ whole genome shotgun (WGS) entry which is preliminary data.</text>
</comment>
<accession>A0A1Q8QRK6</accession>
<name>A0A1Q8QRK6_9FIRM</name>
<dbReference type="RefSeq" id="WP_075365830.1">
    <property type="nucleotide sequence ID" value="NZ_MLBF01000028.1"/>
</dbReference>
<keyword evidence="1" id="KW-0812">Transmembrane</keyword>
<reference evidence="2 3" key="1">
    <citation type="submission" date="2016-09" db="EMBL/GenBank/DDBJ databases">
        <title>Complete genome of Desulfosporosinus sp. OL.</title>
        <authorList>
            <person name="Mardanov A."/>
            <person name="Beletsky A."/>
            <person name="Panova A."/>
            <person name="Karnachuk O."/>
            <person name="Ravin N."/>
        </authorList>
    </citation>
    <scope>NUCLEOTIDE SEQUENCE [LARGE SCALE GENOMIC DNA]</scope>
    <source>
        <strain evidence="2 3">OL</strain>
    </source>
</reference>
<sequence length="66" mass="7545">MLFQWLMVLIAVATLIVTFYSDLLTGKKKHSSYFQTVQTPTGKAEREAVIPNLNQYDSFYAKLNSL</sequence>
<feature type="transmembrane region" description="Helical" evidence="1">
    <location>
        <begin position="6"/>
        <end position="25"/>
    </location>
</feature>